<keyword evidence="5" id="KW-0969">Cilium</keyword>
<dbReference type="EMBL" id="FUXC01000001">
    <property type="protein sequence ID" value="SJZ39791.1"/>
    <property type="molecule type" value="Genomic_DNA"/>
</dbReference>
<evidence type="ECO:0000313" key="6">
    <source>
        <dbReference type="Proteomes" id="UP000190395"/>
    </source>
</evidence>
<organism evidence="5 6">
    <name type="scientific">Treponema berlinense</name>
    <dbReference type="NCBI Taxonomy" id="225004"/>
    <lineage>
        <taxon>Bacteria</taxon>
        <taxon>Pseudomonadati</taxon>
        <taxon>Spirochaetota</taxon>
        <taxon>Spirochaetia</taxon>
        <taxon>Spirochaetales</taxon>
        <taxon>Treponemataceae</taxon>
        <taxon>Treponema</taxon>
    </lineage>
</organism>
<dbReference type="RefSeq" id="WP_078929737.1">
    <property type="nucleotide sequence ID" value="NZ_CAMCOW010000116.1"/>
</dbReference>
<gene>
    <name evidence="4" type="primary">fliW</name>
    <name evidence="5" type="ORF">SAMN02745152_00075</name>
</gene>
<name>A0A1T4KBK4_9SPIR</name>
<sequence length="147" mass="16654">MEVKTKTMGTVNVDESQIVSFPNGLYGFEEYHKYAIIEAEYKPFYWLQSLDEQNLAFIIVDPFLIVNDYELDIDDRTLCEIGIDSPGDVILFAIITVPADGSAVTANLQGPIVINRKNRTALQVILSDSKWTTKHNIIKTLNDKEKK</sequence>
<dbReference type="Pfam" id="PF02623">
    <property type="entry name" value="FliW"/>
    <property type="match status" value="1"/>
</dbReference>
<comment type="subunit">
    <text evidence="4">Interacts with translational regulator CsrA and flagellin(s).</text>
</comment>
<keyword evidence="6" id="KW-1185">Reference proteome</keyword>
<keyword evidence="4" id="KW-0143">Chaperone</keyword>
<dbReference type="HAMAP" id="MF_01185">
    <property type="entry name" value="FliW"/>
    <property type="match status" value="1"/>
</dbReference>
<dbReference type="InterPro" id="IPR003775">
    <property type="entry name" value="Flagellar_assembly_factor_FliW"/>
</dbReference>
<dbReference type="GeneID" id="303366355"/>
<comment type="subcellular location">
    <subcellularLocation>
        <location evidence="4">Cytoplasm</location>
    </subcellularLocation>
</comment>
<dbReference type="GO" id="GO:0006417">
    <property type="term" value="P:regulation of translation"/>
    <property type="evidence" value="ECO:0007669"/>
    <property type="project" value="UniProtKB-KW"/>
</dbReference>
<reference evidence="5 6" key="1">
    <citation type="submission" date="2017-02" db="EMBL/GenBank/DDBJ databases">
        <authorList>
            <person name="Peterson S.W."/>
        </authorList>
    </citation>
    <scope>NUCLEOTIDE SEQUENCE [LARGE SCALE GENOMIC DNA]</scope>
    <source>
        <strain evidence="5 6">ATCC BAA-909</strain>
    </source>
</reference>
<dbReference type="NCBIfam" id="NF009793">
    <property type="entry name" value="PRK13285.1-1"/>
    <property type="match status" value="1"/>
</dbReference>
<evidence type="ECO:0000313" key="5">
    <source>
        <dbReference type="EMBL" id="SJZ39791.1"/>
    </source>
</evidence>
<dbReference type="GO" id="GO:0044780">
    <property type="term" value="P:bacterial-type flagellum assembly"/>
    <property type="evidence" value="ECO:0007669"/>
    <property type="project" value="UniProtKB-UniRule"/>
</dbReference>
<comment type="function">
    <text evidence="4">Acts as an anti-CsrA protein, binds CsrA and prevents it from repressing translation of its target genes, one of which is flagellin. Binds to flagellin and participates in the assembly of the flagellum.</text>
</comment>
<comment type="similarity">
    <text evidence="4">Belongs to the FliW family.</text>
</comment>
<keyword evidence="5" id="KW-0282">Flagellum</keyword>
<dbReference type="SUPFAM" id="SSF141457">
    <property type="entry name" value="BH3618-like"/>
    <property type="match status" value="1"/>
</dbReference>
<keyword evidence="5" id="KW-0966">Cell projection</keyword>
<keyword evidence="3 4" id="KW-0810">Translation regulation</keyword>
<dbReference type="Gene3D" id="2.30.290.10">
    <property type="entry name" value="BH3618-like"/>
    <property type="match status" value="1"/>
</dbReference>
<proteinExistence type="inferred from homology"/>
<evidence type="ECO:0000256" key="1">
    <source>
        <dbReference type="ARBA" id="ARBA00022490"/>
    </source>
</evidence>
<evidence type="ECO:0000256" key="2">
    <source>
        <dbReference type="ARBA" id="ARBA00022795"/>
    </source>
</evidence>
<evidence type="ECO:0000256" key="4">
    <source>
        <dbReference type="HAMAP-Rule" id="MF_01185"/>
    </source>
</evidence>
<dbReference type="PANTHER" id="PTHR39190">
    <property type="entry name" value="FLAGELLAR ASSEMBLY FACTOR FLIW"/>
    <property type="match status" value="1"/>
</dbReference>
<dbReference type="InterPro" id="IPR024046">
    <property type="entry name" value="Flagellar_assmbl_FliW_dom_sf"/>
</dbReference>
<dbReference type="GO" id="GO:0005737">
    <property type="term" value="C:cytoplasm"/>
    <property type="evidence" value="ECO:0007669"/>
    <property type="project" value="UniProtKB-SubCell"/>
</dbReference>
<protein>
    <recommendedName>
        <fullName evidence="4">Flagellar assembly factor FliW</fullName>
    </recommendedName>
</protein>
<keyword evidence="1 4" id="KW-0963">Cytoplasm</keyword>
<dbReference type="OrthoDB" id="9801235at2"/>
<accession>A0A1T4KBK4</accession>
<dbReference type="STRING" id="225004.SAMN02745152_00075"/>
<keyword evidence="2 4" id="KW-1005">Bacterial flagellum biogenesis</keyword>
<evidence type="ECO:0000256" key="3">
    <source>
        <dbReference type="ARBA" id="ARBA00022845"/>
    </source>
</evidence>
<dbReference type="Proteomes" id="UP000190395">
    <property type="component" value="Unassembled WGS sequence"/>
</dbReference>
<dbReference type="AlphaFoldDB" id="A0A1T4KBK4"/>
<dbReference type="PANTHER" id="PTHR39190:SF1">
    <property type="entry name" value="FLAGELLAR ASSEMBLY FACTOR FLIW"/>
    <property type="match status" value="1"/>
</dbReference>